<proteinExistence type="inferred from homology"/>
<reference evidence="10 11" key="1">
    <citation type="submission" date="2014-08" db="EMBL/GenBank/DDBJ databases">
        <authorList>
            <person name="Wibberg D."/>
        </authorList>
    </citation>
    <scope>NUCLEOTIDE SEQUENCE [LARGE SCALE GENOMIC DNA]</scope>
    <source>
        <strain evidence="11">ING2-E5B</strain>
    </source>
</reference>
<accession>A0A098C3P0</accession>
<evidence type="ECO:0000256" key="5">
    <source>
        <dbReference type="ARBA" id="ARBA00023154"/>
    </source>
</evidence>
<feature type="site" description="Could be important to modulate the pK values of the two catalytic cysteine residues" evidence="8">
    <location>
        <position position="168"/>
    </location>
</feature>
<dbReference type="GO" id="GO:0009089">
    <property type="term" value="P:lysine biosynthetic process via diaminopimelate"/>
    <property type="evidence" value="ECO:0007669"/>
    <property type="project" value="UniProtKB-UniRule"/>
</dbReference>
<feature type="binding site" evidence="8">
    <location>
        <position position="62"/>
    </location>
    <ligand>
        <name>substrate</name>
    </ligand>
</feature>
<evidence type="ECO:0000256" key="6">
    <source>
        <dbReference type="ARBA" id="ARBA00023235"/>
    </source>
</evidence>
<comment type="subcellular location">
    <subcellularLocation>
        <location evidence="8">Cytoplasm</location>
    </subcellularLocation>
</comment>
<dbReference type="InterPro" id="IPR018510">
    <property type="entry name" value="DAP_epimerase_AS"/>
</dbReference>
<evidence type="ECO:0000313" key="10">
    <source>
        <dbReference type="EMBL" id="CEA17028.1"/>
    </source>
</evidence>
<sequence length="281" mass="31157">MRFEKMHAAGNDYIYINLFEEKVENPGELSIRLSERHFGVGSDGIVLIGPSVQADYSMLMYNADGSEGLMCGNAARCVGKYLYERGMTSKNEISLSTKSGIKHLSLKINNSTNKVELIQVNMGKAILSAKDAGAKGYFQLALNEMIDYPIQFDEQKYRITFVSMGNPHAVIFLHNIESLEIEKIGPKIEHLNLFPDRTNVEFVEVVDSKHIKMRVWERGSGETFACGSGACAAVVAGNIIGKCKSKAKVNMRGGQLEVLWDKASKEVYLTGDAHFVYKGEI</sequence>
<feature type="active site" description="Proton donor" evidence="8">
    <location>
        <position position="71"/>
    </location>
</feature>
<keyword evidence="11" id="KW-1185">Reference proteome</keyword>
<dbReference type="Proteomes" id="UP000032417">
    <property type="component" value="Chromosome 1"/>
</dbReference>
<name>A0A098C3P0_9BACT</name>
<evidence type="ECO:0000256" key="3">
    <source>
        <dbReference type="ARBA" id="ARBA00013080"/>
    </source>
</evidence>
<gene>
    <name evidence="8 10" type="primary">dapF</name>
    <name evidence="10" type="ORF">ING2E5B_2301</name>
</gene>
<evidence type="ECO:0000256" key="9">
    <source>
        <dbReference type="PROSITE-ProRule" id="PRU10125"/>
    </source>
</evidence>
<keyword evidence="5 8" id="KW-0457">Lysine biosynthesis</keyword>
<comment type="function">
    <text evidence="8">Catalyzes the stereoinversion of LL-2,6-diaminopimelate (L,L-DAP) to meso-diaminopimelate (meso-DAP), a precursor of L-lysine and an essential component of the bacterial peptidoglycan.</text>
</comment>
<dbReference type="HOGENOM" id="CLU_053306_3_0_10"/>
<evidence type="ECO:0000256" key="4">
    <source>
        <dbReference type="ARBA" id="ARBA00022605"/>
    </source>
</evidence>
<comment type="similarity">
    <text evidence="2 8">Belongs to the diaminopimelate epimerase family.</text>
</comment>
<evidence type="ECO:0000313" key="11">
    <source>
        <dbReference type="Proteomes" id="UP000032417"/>
    </source>
</evidence>
<evidence type="ECO:0000256" key="7">
    <source>
        <dbReference type="ARBA" id="ARBA00051712"/>
    </source>
</evidence>
<organism evidence="10 11">
    <name type="scientific">Fermentimonas caenicola</name>
    <dbReference type="NCBI Taxonomy" id="1562970"/>
    <lineage>
        <taxon>Bacteria</taxon>
        <taxon>Pseudomonadati</taxon>
        <taxon>Bacteroidota</taxon>
        <taxon>Bacteroidia</taxon>
        <taxon>Bacteroidales</taxon>
        <taxon>Dysgonomonadaceae</taxon>
        <taxon>Fermentimonas</taxon>
    </lineage>
</organism>
<feature type="binding site" evidence="8">
    <location>
        <begin position="217"/>
        <end position="218"/>
    </location>
    <ligand>
        <name>substrate</name>
    </ligand>
</feature>
<keyword evidence="6 8" id="KW-0413">Isomerase</keyword>
<feature type="binding site" evidence="8">
    <location>
        <begin position="227"/>
        <end position="228"/>
    </location>
    <ligand>
        <name>substrate</name>
    </ligand>
</feature>
<feature type="binding site" evidence="8">
    <location>
        <position position="199"/>
    </location>
    <ligand>
        <name>substrate</name>
    </ligand>
</feature>
<feature type="active site" evidence="9">
    <location>
        <position position="71"/>
    </location>
</feature>
<comment type="caution">
    <text evidence="8">Lacks conserved residue(s) required for the propagation of feature annotation.</text>
</comment>
<feature type="binding site" evidence="8">
    <location>
        <position position="166"/>
    </location>
    <ligand>
        <name>substrate</name>
    </ligand>
</feature>
<protein>
    <recommendedName>
        <fullName evidence="3 8">Diaminopimelate epimerase</fullName>
        <shortName evidence="8">DAP epimerase</shortName>
        <ecNumber evidence="3 8">5.1.1.7</ecNumber>
    </recommendedName>
    <alternativeName>
        <fullName evidence="8">PLP-independent amino acid racemase</fullName>
    </alternativeName>
</protein>
<comment type="catalytic activity">
    <reaction evidence="7 8">
        <text>(2S,6S)-2,6-diaminopimelate = meso-2,6-diaminopimelate</text>
        <dbReference type="Rhea" id="RHEA:15393"/>
        <dbReference type="ChEBI" id="CHEBI:57609"/>
        <dbReference type="ChEBI" id="CHEBI:57791"/>
        <dbReference type="EC" id="5.1.1.7"/>
    </reaction>
</comment>
<dbReference type="EC" id="5.1.1.7" evidence="3 8"/>
<feature type="binding site" evidence="8">
    <location>
        <begin position="72"/>
        <end position="73"/>
    </location>
    <ligand>
        <name>substrate</name>
    </ligand>
</feature>
<comment type="pathway">
    <text evidence="1 8">Amino-acid biosynthesis; L-lysine biosynthesis via DAP pathway; DL-2,6-diaminopimelate from LL-2,6-diaminopimelate: step 1/1.</text>
</comment>
<evidence type="ECO:0000256" key="1">
    <source>
        <dbReference type="ARBA" id="ARBA00005196"/>
    </source>
</evidence>
<dbReference type="STRING" id="1562970.ING2E5B_2301"/>
<dbReference type="PROSITE" id="PS01326">
    <property type="entry name" value="DAP_EPIMERASE"/>
    <property type="match status" value="1"/>
</dbReference>
<dbReference type="EMBL" id="LN515532">
    <property type="protein sequence ID" value="CEA17028.1"/>
    <property type="molecule type" value="Genomic_DNA"/>
</dbReference>
<dbReference type="Pfam" id="PF01678">
    <property type="entry name" value="DAP_epimerase"/>
    <property type="match status" value="2"/>
</dbReference>
<dbReference type="GO" id="GO:0008837">
    <property type="term" value="F:diaminopimelate epimerase activity"/>
    <property type="evidence" value="ECO:0007669"/>
    <property type="project" value="UniProtKB-UniRule"/>
</dbReference>
<dbReference type="UniPathway" id="UPA00034">
    <property type="reaction ID" value="UER00025"/>
</dbReference>
<evidence type="ECO:0000256" key="2">
    <source>
        <dbReference type="ARBA" id="ARBA00010219"/>
    </source>
</evidence>
<evidence type="ECO:0000256" key="8">
    <source>
        <dbReference type="HAMAP-Rule" id="MF_00197"/>
    </source>
</evidence>
<dbReference type="SUPFAM" id="SSF54506">
    <property type="entry name" value="Diaminopimelate epimerase-like"/>
    <property type="match status" value="2"/>
</dbReference>
<comment type="subunit">
    <text evidence="8">Homodimer.</text>
</comment>
<dbReference type="KEGG" id="pbt:ING2E5B_2301"/>
<feature type="binding site" evidence="8">
    <location>
        <position position="11"/>
    </location>
    <ligand>
        <name>substrate</name>
    </ligand>
</feature>
<dbReference type="InterPro" id="IPR001653">
    <property type="entry name" value="DAP_epimerase_DapF"/>
</dbReference>
<keyword evidence="4 8" id="KW-0028">Amino-acid biosynthesis</keyword>
<dbReference type="AlphaFoldDB" id="A0A098C3P0"/>
<feature type="active site" description="Proton acceptor" evidence="8">
    <location>
        <position position="226"/>
    </location>
</feature>
<dbReference type="OrthoDB" id="9805408at2"/>
<dbReference type="NCBIfam" id="TIGR00652">
    <property type="entry name" value="DapF"/>
    <property type="match status" value="1"/>
</dbReference>
<dbReference type="GO" id="GO:0005829">
    <property type="term" value="C:cytosol"/>
    <property type="evidence" value="ECO:0007669"/>
    <property type="project" value="TreeGrafter"/>
</dbReference>
<dbReference type="Gene3D" id="3.10.310.10">
    <property type="entry name" value="Diaminopimelate Epimerase, Chain A, domain 1"/>
    <property type="match status" value="2"/>
</dbReference>
<keyword evidence="8" id="KW-0963">Cytoplasm</keyword>
<dbReference type="PATRIC" id="fig|1562970.3.peg.2274"/>
<feature type="site" description="Could be important to modulate the pK values of the two catalytic cysteine residues" evidence="8">
    <location>
        <position position="217"/>
    </location>
</feature>
<dbReference type="PANTHER" id="PTHR31689:SF0">
    <property type="entry name" value="DIAMINOPIMELATE EPIMERASE"/>
    <property type="match status" value="1"/>
</dbReference>
<dbReference type="HAMAP" id="MF_00197">
    <property type="entry name" value="DAP_epimerase"/>
    <property type="match status" value="1"/>
</dbReference>
<dbReference type="PANTHER" id="PTHR31689">
    <property type="entry name" value="DIAMINOPIMELATE EPIMERASE, CHLOROPLASTIC"/>
    <property type="match status" value="1"/>
</dbReference>